<evidence type="ECO:0000313" key="5">
    <source>
        <dbReference type="EMBL" id="AVZ73565.1"/>
    </source>
</evidence>
<feature type="domain" description="CdaR GGDEF-like" evidence="4">
    <location>
        <begin position="411"/>
        <end position="522"/>
    </location>
</feature>
<reference evidence="5 6" key="1">
    <citation type="submission" date="2018-01" db="EMBL/GenBank/DDBJ databases">
        <title>Complete genome sequence of Streptomyces lunaelactis MM109T, a Ferroverdin A producer isolated from cave moonmilk deposits.</title>
        <authorList>
            <person name="Naome A."/>
            <person name="Martinet L."/>
            <person name="Maciejewska M."/>
            <person name="Anderssen S."/>
            <person name="Adam D."/>
            <person name="Tenconi E."/>
            <person name="Deflandre B."/>
            <person name="Arguelles-Arias A."/>
            <person name="Calusinska M."/>
            <person name="Copieters W."/>
            <person name="Karim L."/>
            <person name="Hanikenne M."/>
            <person name="Baurain D."/>
            <person name="van Wezel G."/>
            <person name="Smargiasso N."/>
            <person name="de Pauw E."/>
            <person name="Delfosse P."/>
            <person name="Rigali S."/>
        </authorList>
    </citation>
    <scope>NUCLEOTIDE SEQUENCE [LARGE SCALE GENOMIC DNA]</scope>
    <source>
        <strain evidence="5 6">MM109</strain>
    </source>
</reference>
<accession>A0A2R4T360</accession>
<dbReference type="PANTHER" id="PTHR33744">
    <property type="entry name" value="CARBOHYDRATE DIACID REGULATOR"/>
    <property type="match status" value="1"/>
</dbReference>
<dbReference type="InterPro" id="IPR025736">
    <property type="entry name" value="PucR_C-HTH_dom"/>
</dbReference>
<evidence type="ECO:0000256" key="2">
    <source>
        <dbReference type="SAM" id="MobiDB-lite"/>
    </source>
</evidence>
<feature type="region of interest" description="Disordered" evidence="2">
    <location>
        <begin position="1"/>
        <end position="63"/>
    </location>
</feature>
<feature type="compositionally biased region" description="Polar residues" evidence="2">
    <location>
        <begin position="1"/>
        <end position="15"/>
    </location>
</feature>
<evidence type="ECO:0000259" key="4">
    <source>
        <dbReference type="Pfam" id="PF17853"/>
    </source>
</evidence>
<dbReference type="Gene3D" id="1.10.10.2840">
    <property type="entry name" value="PucR C-terminal helix-turn-helix domain"/>
    <property type="match status" value="1"/>
</dbReference>
<dbReference type="Pfam" id="PF13556">
    <property type="entry name" value="HTH_30"/>
    <property type="match status" value="1"/>
</dbReference>
<dbReference type="Proteomes" id="UP000244201">
    <property type="component" value="Chromosome"/>
</dbReference>
<name>A0A2R4T360_9ACTN</name>
<feature type="domain" description="PucR C-terminal helix-turn-helix" evidence="3">
    <location>
        <begin position="578"/>
        <end position="633"/>
    </location>
</feature>
<dbReference type="InterPro" id="IPR041522">
    <property type="entry name" value="CdaR_GGDEF"/>
</dbReference>
<proteinExistence type="inferred from homology"/>
<dbReference type="KEGG" id="slk:SLUN_16620"/>
<dbReference type="AlphaFoldDB" id="A0A2R4T360"/>
<dbReference type="InterPro" id="IPR042070">
    <property type="entry name" value="PucR_C-HTH_sf"/>
</dbReference>
<protein>
    <submittedName>
        <fullName evidence="5">PucR family transcriptional regulator</fullName>
    </submittedName>
</protein>
<evidence type="ECO:0000313" key="6">
    <source>
        <dbReference type="Proteomes" id="UP000244201"/>
    </source>
</evidence>
<feature type="region of interest" description="Disordered" evidence="2">
    <location>
        <begin position="77"/>
        <end position="106"/>
    </location>
</feature>
<evidence type="ECO:0000256" key="1">
    <source>
        <dbReference type="ARBA" id="ARBA00006754"/>
    </source>
</evidence>
<dbReference type="InterPro" id="IPR051448">
    <property type="entry name" value="CdaR-like_regulators"/>
</dbReference>
<organism evidence="5 6">
    <name type="scientific">Streptomyces lunaelactis</name>
    <dbReference type="NCBI Taxonomy" id="1535768"/>
    <lineage>
        <taxon>Bacteria</taxon>
        <taxon>Bacillati</taxon>
        <taxon>Actinomycetota</taxon>
        <taxon>Actinomycetes</taxon>
        <taxon>Kitasatosporales</taxon>
        <taxon>Streptomycetaceae</taxon>
        <taxon>Streptomyces</taxon>
    </lineage>
</organism>
<dbReference type="EMBL" id="CP026304">
    <property type="protein sequence ID" value="AVZ73565.1"/>
    <property type="molecule type" value="Genomic_DNA"/>
</dbReference>
<dbReference type="Pfam" id="PF17853">
    <property type="entry name" value="GGDEF_2"/>
    <property type="match status" value="1"/>
</dbReference>
<dbReference type="PANTHER" id="PTHR33744:SF17">
    <property type="entry name" value="CONSERVED PROTEIN"/>
    <property type="match status" value="1"/>
</dbReference>
<keyword evidence="6" id="KW-1185">Reference proteome</keyword>
<sequence length="647" mass="69369">MTIDRNTPGSSTARSRNPGREQCRRPTVAVPGPLNGTVQRWDAFSAPEPGARSSSRLRPDPPCSSFWQLPATCELPPLPDAAESSSIRNPGGGGTPLTCGASEEKRGQMTEEYAQLSLKGILALFEPYEARLLTPEPQADVQVTAHAVLDLTEQAGPLHRGALLIAVGISPADTALLDALPALADAGVAAIALKTRGSRAEPLVETATAAGVAVVDIAEEIPWRHVDALLGAAMGEVRHGTPSSSPADAVGDLAALADAVAARVGGAVTIEDPQRRVLAYSNLPGQPIDDLRREAILRRQASDDFLQAWRRVQVTQGVIRIDDLSPLPRLAVAVRAGTDLLGSIWALQSPGTRFSPETERVLCGAAQSAALQLLRLRRATHRERQARGELLRALMAGELDSSPPARLGIERGRMTVLAFWLPSSPETPADVVGLQAADLVAACAETMAPRSSCVVEGDVVYALLPLPDELPEAHGAVALARTVLGRAEASLRIRLRAGIGSAVAHLTEVPRSRQDADRVLSVLATGHHGCRIASIEDVRCQAILLELGDNAVHDPRLRLGSVAAILRHDTEKQAEYAKSLLTYLEAFGDIAVAADRLHVHQNTLRYRLRRITELFGLNLSDADERLVLWLQLRHLCRARHQKKRHAC</sequence>
<comment type="similarity">
    <text evidence="1">Belongs to the CdaR family.</text>
</comment>
<gene>
    <name evidence="5" type="ORF">SLUN_16620</name>
</gene>
<evidence type="ECO:0000259" key="3">
    <source>
        <dbReference type="Pfam" id="PF13556"/>
    </source>
</evidence>